<dbReference type="Proteomes" id="UP000190750">
    <property type="component" value="Unassembled WGS sequence"/>
</dbReference>
<evidence type="ECO:0000256" key="1">
    <source>
        <dbReference type="SAM" id="MobiDB-lite"/>
    </source>
</evidence>
<feature type="compositionally biased region" description="Basic and acidic residues" evidence="1">
    <location>
        <begin position="28"/>
        <end position="49"/>
    </location>
</feature>
<evidence type="ECO:0000313" key="3">
    <source>
        <dbReference type="Proteomes" id="UP000190750"/>
    </source>
</evidence>
<dbReference type="AlphaFoldDB" id="A0A1T1AS62"/>
<dbReference type="STRING" id="28066.RF819_09280"/>
<protein>
    <submittedName>
        <fullName evidence="2">Uncharacterized protein</fullName>
    </submittedName>
</protein>
<reference evidence="2 3" key="1">
    <citation type="submission" date="2017-01" db="EMBL/GenBank/DDBJ databases">
        <title>Genome sequencing of Rhodoferax fermentans JCM 7819.</title>
        <authorList>
            <person name="Kim Y.J."/>
            <person name="Farh M.E.-A."/>
            <person name="Yang D.-C."/>
        </authorList>
    </citation>
    <scope>NUCLEOTIDE SEQUENCE [LARGE SCALE GENOMIC DNA]</scope>
    <source>
        <strain evidence="2 3">JCM 7819</strain>
    </source>
</reference>
<keyword evidence="3" id="KW-1185">Reference proteome</keyword>
<name>A0A1T1AS62_RHOFE</name>
<sequence>MRIHEIQTPPKPPTPEQARIKGLQQSVEKTRDTLQAERDRQRVQRDAQRKQKLQLPASPSAST</sequence>
<gene>
    <name evidence="2" type="ORF">RF819_09280</name>
</gene>
<evidence type="ECO:0000313" key="2">
    <source>
        <dbReference type="EMBL" id="OOV06897.1"/>
    </source>
</evidence>
<dbReference type="EMBL" id="MTJN01000002">
    <property type="protein sequence ID" value="OOV06897.1"/>
    <property type="molecule type" value="Genomic_DNA"/>
</dbReference>
<accession>A0A1T1AS62</accession>
<proteinExistence type="predicted"/>
<organism evidence="2 3">
    <name type="scientific">Rhodoferax fermentans</name>
    <dbReference type="NCBI Taxonomy" id="28066"/>
    <lineage>
        <taxon>Bacteria</taxon>
        <taxon>Pseudomonadati</taxon>
        <taxon>Pseudomonadota</taxon>
        <taxon>Betaproteobacteria</taxon>
        <taxon>Burkholderiales</taxon>
        <taxon>Comamonadaceae</taxon>
        <taxon>Rhodoferax</taxon>
    </lineage>
</organism>
<comment type="caution">
    <text evidence="2">The sequence shown here is derived from an EMBL/GenBank/DDBJ whole genome shotgun (WGS) entry which is preliminary data.</text>
</comment>
<feature type="region of interest" description="Disordered" evidence="1">
    <location>
        <begin position="1"/>
        <end position="63"/>
    </location>
</feature>